<dbReference type="Gene3D" id="3.30.40.10">
    <property type="entry name" value="Zinc/RING finger domain, C3HC4 (zinc finger)"/>
    <property type="match status" value="1"/>
</dbReference>
<dbReference type="AlphaFoldDB" id="A0A7J7ESD1"/>
<accession>A0A7J7ESD1</accession>
<dbReference type="InterPro" id="IPR050143">
    <property type="entry name" value="TRIM/RBCC"/>
</dbReference>
<dbReference type="Proteomes" id="UP000551758">
    <property type="component" value="Unassembled WGS sequence"/>
</dbReference>
<evidence type="ECO:0000313" key="2">
    <source>
        <dbReference type="Proteomes" id="UP000551758"/>
    </source>
</evidence>
<reference evidence="1 2" key="1">
    <citation type="journal article" date="2020" name="Mol. Biol. Evol.">
        <title>Interspecific Gene Flow and the Evolution of Specialization in Black and White Rhinoceros.</title>
        <authorList>
            <person name="Moodley Y."/>
            <person name="Westbury M.V."/>
            <person name="Russo I.M."/>
            <person name="Gopalakrishnan S."/>
            <person name="Rakotoarivelo A."/>
            <person name="Olsen R.A."/>
            <person name="Prost S."/>
            <person name="Tunstall T."/>
            <person name="Ryder O.A."/>
            <person name="Dalen L."/>
            <person name="Bruford M.W."/>
        </authorList>
    </citation>
    <scope>NUCLEOTIDE SEQUENCE [LARGE SCALE GENOMIC DNA]</scope>
    <source>
        <strain evidence="1">SBR-YM</strain>
        <tissue evidence="1">Skin</tissue>
    </source>
</reference>
<protein>
    <recommendedName>
        <fullName evidence="3">RING-type domain-containing protein</fullName>
    </recommendedName>
</protein>
<proteinExistence type="predicted"/>
<keyword evidence="2" id="KW-1185">Reference proteome</keyword>
<name>A0A7J7ESD1_DICBM</name>
<dbReference type="InterPro" id="IPR013083">
    <property type="entry name" value="Znf_RING/FYVE/PHD"/>
</dbReference>
<evidence type="ECO:0008006" key="3">
    <source>
        <dbReference type="Google" id="ProtNLM"/>
    </source>
</evidence>
<dbReference type="EMBL" id="JACDTQ010002427">
    <property type="protein sequence ID" value="KAF5918627.1"/>
    <property type="molecule type" value="Genomic_DNA"/>
</dbReference>
<evidence type="ECO:0000313" key="1">
    <source>
        <dbReference type="EMBL" id="KAF5918627.1"/>
    </source>
</evidence>
<dbReference type="Pfam" id="PF15227">
    <property type="entry name" value="zf-C3HC4_4"/>
    <property type="match status" value="1"/>
</dbReference>
<gene>
    <name evidence="1" type="ORF">HPG69_005661</name>
</gene>
<dbReference type="PANTHER" id="PTHR24103">
    <property type="entry name" value="E3 UBIQUITIN-PROTEIN LIGASE TRIM"/>
    <property type="match status" value="1"/>
</dbReference>
<sequence>MDLAALVDAVMEEVACPICMTFLREPMRIDCGHSFSLDPERSQENPQDCGYMCSLCRAPVQPRNLWPRLHPGMRLKEDVSELHREQLKMFSKEDGLIMSIAPEHEAHSFMPMEDVTWEYEALEHLMKEQEEAWKLEVGERKQTASWKAGCHLGKGACVVPVFVTDNGSHIFTFPCYPFPGRPMPYFGPCYSIGANKTAPLTICCLDGED</sequence>
<comment type="caution">
    <text evidence="1">The sequence shown here is derived from an EMBL/GenBank/DDBJ whole genome shotgun (WGS) entry which is preliminary data.</text>
</comment>
<dbReference type="SUPFAM" id="SSF57850">
    <property type="entry name" value="RING/U-box"/>
    <property type="match status" value="1"/>
</dbReference>
<organism evidence="1 2">
    <name type="scientific">Diceros bicornis minor</name>
    <name type="common">South-central black rhinoceros</name>
    <dbReference type="NCBI Taxonomy" id="77932"/>
    <lineage>
        <taxon>Eukaryota</taxon>
        <taxon>Metazoa</taxon>
        <taxon>Chordata</taxon>
        <taxon>Craniata</taxon>
        <taxon>Vertebrata</taxon>
        <taxon>Euteleostomi</taxon>
        <taxon>Mammalia</taxon>
        <taxon>Eutheria</taxon>
        <taxon>Laurasiatheria</taxon>
        <taxon>Perissodactyla</taxon>
        <taxon>Rhinocerotidae</taxon>
        <taxon>Diceros</taxon>
    </lineage>
</organism>